<comment type="similarity">
    <text evidence="1">Belongs to the Nudix hydrolase family.</text>
</comment>
<dbReference type="PROSITE" id="PS51462">
    <property type="entry name" value="NUDIX"/>
    <property type="match status" value="1"/>
</dbReference>
<dbReference type="Pfam" id="PF00293">
    <property type="entry name" value="NUDIX"/>
    <property type="match status" value="1"/>
</dbReference>
<keyword evidence="2" id="KW-0378">Hydrolase</keyword>
<dbReference type="Gene3D" id="3.90.79.10">
    <property type="entry name" value="Nucleoside Triphosphate Pyrophosphohydrolase"/>
    <property type="match status" value="1"/>
</dbReference>
<sequence>MIREVIFMWHRHFGVYGICLDEQSERLLVIRKAAGPYRGRYDLPGGSLDPQESLLEAITREFREETGLHVQVRKTIGTADVLVRFPFRETTHTHHIAVFYEVTPEEQAASAPVSQWLNKPNGTEANDSAGLTWVALDEFTDANTSPLVRLALRFVQEDVLSSEMERFEEWDAY</sequence>
<dbReference type="SUPFAM" id="SSF55811">
    <property type="entry name" value="Nudix"/>
    <property type="match status" value="1"/>
</dbReference>
<dbReference type="EMBL" id="JMIR01000011">
    <property type="protein sequence ID" value="KEO83455.1"/>
    <property type="molecule type" value="Genomic_DNA"/>
</dbReference>
<dbReference type="AlphaFoldDB" id="A0A074LSI9"/>
<name>A0A074LSI9_9BACL</name>
<evidence type="ECO:0000313" key="4">
    <source>
        <dbReference type="EMBL" id="KEO83455.1"/>
    </source>
</evidence>
<evidence type="ECO:0000259" key="3">
    <source>
        <dbReference type="PROSITE" id="PS51462"/>
    </source>
</evidence>
<dbReference type="PANTHER" id="PTHR43736">
    <property type="entry name" value="ADP-RIBOSE PYROPHOSPHATASE"/>
    <property type="match status" value="1"/>
</dbReference>
<evidence type="ECO:0000256" key="1">
    <source>
        <dbReference type="ARBA" id="ARBA00005582"/>
    </source>
</evidence>
<organism evidence="4 5">
    <name type="scientific">Tumebacillus flagellatus</name>
    <dbReference type="NCBI Taxonomy" id="1157490"/>
    <lineage>
        <taxon>Bacteria</taxon>
        <taxon>Bacillati</taxon>
        <taxon>Bacillota</taxon>
        <taxon>Bacilli</taxon>
        <taxon>Bacillales</taxon>
        <taxon>Alicyclobacillaceae</taxon>
        <taxon>Tumebacillus</taxon>
    </lineage>
</organism>
<keyword evidence="5" id="KW-1185">Reference proteome</keyword>
<dbReference type="InterPro" id="IPR015797">
    <property type="entry name" value="NUDIX_hydrolase-like_dom_sf"/>
</dbReference>
<gene>
    <name evidence="4" type="ORF">EL26_09550</name>
</gene>
<evidence type="ECO:0000256" key="2">
    <source>
        <dbReference type="ARBA" id="ARBA00022801"/>
    </source>
</evidence>
<dbReference type="InterPro" id="IPR020084">
    <property type="entry name" value="NUDIX_hydrolase_CS"/>
</dbReference>
<dbReference type="Proteomes" id="UP000027931">
    <property type="component" value="Unassembled WGS sequence"/>
</dbReference>
<protein>
    <recommendedName>
        <fullName evidence="3">Nudix hydrolase domain-containing protein</fullName>
    </recommendedName>
</protein>
<dbReference type="InterPro" id="IPR000086">
    <property type="entry name" value="NUDIX_hydrolase_dom"/>
</dbReference>
<accession>A0A074LSI9</accession>
<dbReference type="eggNOG" id="COG1051">
    <property type="taxonomic scope" value="Bacteria"/>
</dbReference>
<dbReference type="STRING" id="1157490.EL26_09550"/>
<reference evidence="4 5" key="1">
    <citation type="journal article" date="2013" name="Int. J. Syst. Evol. Microbiol.">
        <title>Tumebacillus flagellatus sp. nov., an alpha-amylase/pullulanase-producing bacterium isolated from cassava wastewater.</title>
        <authorList>
            <person name="Wang Q."/>
            <person name="Xie N."/>
            <person name="Qin Y."/>
            <person name="Shen N."/>
            <person name="Zhu J."/>
            <person name="Mi H."/>
            <person name="Huang R."/>
        </authorList>
    </citation>
    <scope>NUCLEOTIDE SEQUENCE [LARGE SCALE GENOMIC DNA]</scope>
    <source>
        <strain evidence="4 5">GST4</strain>
    </source>
</reference>
<dbReference type="CDD" id="cd04686">
    <property type="entry name" value="NUDIX_Hydrolase"/>
    <property type="match status" value="1"/>
</dbReference>
<dbReference type="PANTHER" id="PTHR43736:SF1">
    <property type="entry name" value="DIHYDRONEOPTERIN TRIPHOSPHATE DIPHOSPHATASE"/>
    <property type="match status" value="1"/>
</dbReference>
<dbReference type="PROSITE" id="PS00893">
    <property type="entry name" value="NUDIX_BOX"/>
    <property type="match status" value="1"/>
</dbReference>
<feature type="domain" description="Nudix hydrolase" evidence="3">
    <location>
        <begin position="8"/>
        <end position="156"/>
    </location>
</feature>
<dbReference type="GO" id="GO:0016787">
    <property type="term" value="F:hydrolase activity"/>
    <property type="evidence" value="ECO:0007669"/>
    <property type="project" value="UniProtKB-KW"/>
</dbReference>
<comment type="caution">
    <text evidence="4">The sequence shown here is derived from an EMBL/GenBank/DDBJ whole genome shotgun (WGS) entry which is preliminary data.</text>
</comment>
<evidence type="ECO:0000313" key="5">
    <source>
        <dbReference type="Proteomes" id="UP000027931"/>
    </source>
</evidence>
<proteinExistence type="inferred from homology"/>